<evidence type="ECO:0000256" key="6">
    <source>
        <dbReference type="HAMAP-Rule" id="MF_01235"/>
    </source>
</evidence>
<evidence type="ECO:0000313" key="8">
    <source>
        <dbReference type="Proteomes" id="UP000236569"/>
    </source>
</evidence>
<evidence type="ECO:0000256" key="4">
    <source>
        <dbReference type="ARBA" id="ARBA00023235"/>
    </source>
</evidence>
<comment type="similarity">
    <text evidence="6">Belongs to the NanE family.</text>
</comment>
<dbReference type="Pfam" id="PF04131">
    <property type="entry name" value="NanE"/>
    <property type="match status" value="1"/>
</dbReference>
<dbReference type="InterPro" id="IPR013785">
    <property type="entry name" value="Aldolase_TIM"/>
</dbReference>
<dbReference type="GO" id="GO:0019262">
    <property type="term" value="P:N-acetylneuraminate catabolic process"/>
    <property type="evidence" value="ECO:0007669"/>
    <property type="project" value="UniProtKB-UniRule"/>
</dbReference>
<evidence type="ECO:0000256" key="2">
    <source>
        <dbReference type="ARBA" id="ARBA00002147"/>
    </source>
</evidence>
<dbReference type="GO" id="GO:0005975">
    <property type="term" value="P:carbohydrate metabolic process"/>
    <property type="evidence" value="ECO:0007669"/>
    <property type="project" value="UniProtKB-UniRule"/>
</dbReference>
<dbReference type="RefSeq" id="WP_103131138.1">
    <property type="nucleotide sequence ID" value="NZ_BFAG01000018.1"/>
</dbReference>
<dbReference type="GO" id="GO:0047465">
    <property type="term" value="F:N-acylglucosamine-6-phosphate 2-epimerase activity"/>
    <property type="evidence" value="ECO:0007669"/>
    <property type="project" value="UniProtKB-EC"/>
</dbReference>
<evidence type="ECO:0000256" key="1">
    <source>
        <dbReference type="ARBA" id="ARBA00000056"/>
    </source>
</evidence>
<accession>A0A2I9DB06</accession>
<dbReference type="EMBL" id="BFAG01000018">
    <property type="protein sequence ID" value="GBF07840.1"/>
    <property type="molecule type" value="Genomic_DNA"/>
</dbReference>
<dbReference type="PANTHER" id="PTHR36204">
    <property type="entry name" value="N-ACETYLMANNOSAMINE-6-PHOSPHATE 2-EPIMERASE-RELATED"/>
    <property type="match status" value="1"/>
</dbReference>
<dbReference type="OrthoDB" id="9781704at2"/>
<dbReference type="AlphaFoldDB" id="A0A2I9DB06"/>
<dbReference type="UniPathway" id="UPA00629">
    <property type="reaction ID" value="UER00682"/>
</dbReference>
<organism evidence="7 8">
    <name type="scientific">Deinococcus aerius</name>
    <dbReference type="NCBI Taxonomy" id="200253"/>
    <lineage>
        <taxon>Bacteria</taxon>
        <taxon>Thermotogati</taxon>
        <taxon>Deinococcota</taxon>
        <taxon>Deinococci</taxon>
        <taxon>Deinococcales</taxon>
        <taxon>Deinococcaceae</taxon>
        <taxon>Deinococcus</taxon>
    </lineage>
</organism>
<dbReference type="NCBIfam" id="NF002231">
    <property type="entry name" value="PRK01130.1"/>
    <property type="match status" value="1"/>
</dbReference>
<keyword evidence="4 6" id="KW-0413">Isomerase</keyword>
<proteinExistence type="inferred from homology"/>
<evidence type="ECO:0000256" key="3">
    <source>
        <dbReference type="ARBA" id="ARBA00005081"/>
    </source>
</evidence>
<evidence type="ECO:0000313" key="7">
    <source>
        <dbReference type="EMBL" id="GBF07840.1"/>
    </source>
</evidence>
<dbReference type="CDD" id="cd04729">
    <property type="entry name" value="NanE"/>
    <property type="match status" value="1"/>
</dbReference>
<keyword evidence="5 6" id="KW-0119">Carbohydrate metabolism</keyword>
<dbReference type="InterPro" id="IPR007260">
    <property type="entry name" value="NanE"/>
</dbReference>
<sequence>MTHPRPPRSVLSRLRSQLVVSVQADDGSPLRDSRIIAALARAAEVGGAAGLRVRSAGDVRAVRAVSALPLIGLTKTWRTDTEVYITPTPGEARELAELGCELVAFDATRRPRPHPVAEMVAAIQGSGALALADVSTLAEAEAAMADGADVVSTALSGYTPNSPRQEEPDFELMRALTAAGIPFFAEGRLRTPAEAARALDLGAHAVVVGSAITRPDDITRWFAAALRDAAERTVSPVTEAL</sequence>
<comment type="function">
    <text evidence="2 6">Converts N-acetylmannosamine-6-phosphate (ManNAc-6-P) to N-acetylglucosamine-6-phosphate (GlcNAc-6-P).</text>
</comment>
<dbReference type="HAMAP" id="MF_01235">
    <property type="entry name" value="ManNAc6P_epimer"/>
    <property type="match status" value="1"/>
</dbReference>
<comment type="catalytic activity">
    <reaction evidence="1 6">
        <text>an N-acyl-D-glucosamine 6-phosphate = an N-acyl-D-mannosamine 6-phosphate</text>
        <dbReference type="Rhea" id="RHEA:23932"/>
        <dbReference type="ChEBI" id="CHEBI:57599"/>
        <dbReference type="ChEBI" id="CHEBI:57666"/>
        <dbReference type="EC" id="5.1.3.9"/>
    </reaction>
</comment>
<dbReference type="PANTHER" id="PTHR36204:SF1">
    <property type="entry name" value="N-ACETYLMANNOSAMINE-6-PHOSPHATE 2-EPIMERASE-RELATED"/>
    <property type="match status" value="1"/>
</dbReference>
<protein>
    <recommendedName>
        <fullName evidence="6">Putative N-acetylmannosamine-6-phosphate 2-epimerase</fullName>
        <ecNumber evidence="6">5.1.3.9</ecNumber>
    </recommendedName>
    <alternativeName>
        <fullName evidence="6">ManNAc-6-P epimerase</fullName>
    </alternativeName>
</protein>
<dbReference type="SUPFAM" id="SSF51366">
    <property type="entry name" value="Ribulose-phoshate binding barrel"/>
    <property type="match status" value="1"/>
</dbReference>
<comment type="caution">
    <text evidence="7">The sequence shown here is derived from an EMBL/GenBank/DDBJ whole genome shotgun (WGS) entry which is preliminary data.</text>
</comment>
<keyword evidence="8" id="KW-1185">Reference proteome</keyword>
<reference evidence="8" key="1">
    <citation type="submission" date="2018-01" db="EMBL/GenBank/DDBJ databases">
        <title>Draft Genome Sequence of the Radioresistant Bacterium Deinococcus aerius TR0125, Isolated from the Higher Atmosphere above Japan.</title>
        <authorList>
            <person name="Satoh K."/>
            <person name="Arai H."/>
            <person name="Sanzen T."/>
            <person name="Kawaguchi Y."/>
            <person name="Hayashi H."/>
            <person name="Yokobori S."/>
            <person name="Yamagishi A."/>
            <person name="Oono Y."/>
            <person name="Narumi I."/>
        </authorList>
    </citation>
    <scope>NUCLEOTIDE SEQUENCE [LARGE SCALE GENOMIC DNA]</scope>
    <source>
        <strain evidence="8">TR0125</strain>
    </source>
</reference>
<dbReference type="GO" id="GO:0006053">
    <property type="term" value="P:N-acetylmannosamine catabolic process"/>
    <property type="evidence" value="ECO:0007669"/>
    <property type="project" value="TreeGrafter"/>
</dbReference>
<dbReference type="Gene3D" id="3.20.20.70">
    <property type="entry name" value="Aldolase class I"/>
    <property type="match status" value="1"/>
</dbReference>
<evidence type="ECO:0000256" key="5">
    <source>
        <dbReference type="ARBA" id="ARBA00023277"/>
    </source>
</evidence>
<dbReference type="Proteomes" id="UP000236569">
    <property type="component" value="Unassembled WGS sequence"/>
</dbReference>
<gene>
    <name evidence="6" type="primary">nanE</name>
    <name evidence="7" type="ORF">DAERI_180031</name>
</gene>
<comment type="pathway">
    <text evidence="3 6">Amino-sugar metabolism; N-acetylneuraminate degradation; D-fructose 6-phosphate from N-acetylneuraminate: step 3/5.</text>
</comment>
<dbReference type="InterPro" id="IPR011060">
    <property type="entry name" value="RibuloseP-bd_barrel"/>
</dbReference>
<dbReference type="EC" id="5.1.3.9" evidence="6"/>
<dbReference type="GO" id="GO:0005829">
    <property type="term" value="C:cytosol"/>
    <property type="evidence" value="ECO:0007669"/>
    <property type="project" value="TreeGrafter"/>
</dbReference>
<name>A0A2I9DB06_9DEIO</name>